<name>A0A2U1THQ6_9MICO</name>
<protein>
    <recommendedName>
        <fullName evidence="4">CDP-glycerol--glycerophosphate glycerophosphotransferase</fullName>
    </recommendedName>
</protein>
<dbReference type="Gene3D" id="3.40.50.12580">
    <property type="match status" value="1"/>
</dbReference>
<keyword evidence="3" id="KW-1185">Reference proteome</keyword>
<dbReference type="GO" id="GO:0016020">
    <property type="term" value="C:membrane"/>
    <property type="evidence" value="ECO:0007669"/>
    <property type="project" value="InterPro"/>
</dbReference>
<dbReference type="Proteomes" id="UP000244962">
    <property type="component" value="Unassembled WGS sequence"/>
</dbReference>
<organism evidence="2 3">
    <name type="scientific">Mycetocola zhujimingii</name>
    <dbReference type="NCBI Taxonomy" id="2079792"/>
    <lineage>
        <taxon>Bacteria</taxon>
        <taxon>Bacillati</taxon>
        <taxon>Actinomycetota</taxon>
        <taxon>Actinomycetes</taxon>
        <taxon>Micrococcales</taxon>
        <taxon>Microbacteriaceae</taxon>
        <taxon>Mycetocola</taxon>
    </lineage>
</organism>
<dbReference type="SUPFAM" id="SSF53756">
    <property type="entry name" value="UDP-Glycosyltransferase/glycogen phosphorylase"/>
    <property type="match status" value="1"/>
</dbReference>
<comment type="caution">
    <text evidence="2">The sequence shown here is derived from an EMBL/GenBank/DDBJ whole genome shotgun (WGS) entry which is preliminary data.</text>
</comment>
<dbReference type="Pfam" id="PF04464">
    <property type="entry name" value="Glyphos_transf"/>
    <property type="match status" value="1"/>
</dbReference>
<dbReference type="AlphaFoldDB" id="A0A2U1THQ6"/>
<reference evidence="3" key="1">
    <citation type="submission" date="2018-04" db="EMBL/GenBank/DDBJ databases">
        <authorList>
            <person name="Liu S."/>
            <person name="Wang Z."/>
            <person name="Li J."/>
        </authorList>
    </citation>
    <scope>NUCLEOTIDE SEQUENCE [LARGE SCALE GENOMIC DNA]</scope>
    <source>
        <strain evidence="3">622</strain>
    </source>
</reference>
<gene>
    <name evidence="2" type="ORF">DF223_03425</name>
</gene>
<dbReference type="GO" id="GO:0047355">
    <property type="term" value="F:CDP-glycerol glycerophosphotransferase activity"/>
    <property type="evidence" value="ECO:0007669"/>
    <property type="project" value="InterPro"/>
</dbReference>
<proteinExistence type="predicted"/>
<evidence type="ECO:0000313" key="2">
    <source>
        <dbReference type="EMBL" id="PWC08396.1"/>
    </source>
</evidence>
<dbReference type="EMBL" id="QEFB01000001">
    <property type="protein sequence ID" value="PWC08396.1"/>
    <property type="molecule type" value="Genomic_DNA"/>
</dbReference>
<evidence type="ECO:0000256" key="1">
    <source>
        <dbReference type="SAM" id="MobiDB-lite"/>
    </source>
</evidence>
<dbReference type="RefSeq" id="WP_108962157.1">
    <property type="nucleotide sequence ID" value="NZ_QEFB01000001.1"/>
</dbReference>
<dbReference type="InterPro" id="IPR007554">
    <property type="entry name" value="Glycerophosphate_synth"/>
</dbReference>
<sequence>MGVLGDARKAVKMGRNLLANRRARGELSQRLAKLPPLQPGKYKIAVYFADGEVNMYQIRQWYKPLAELARTWPVVVLSRGATAATRLFEESPLPVAYVRTVASLEQTLAEQDIRIVFYVNQNTKNFQMFRYGQRWHVFINHGESDKMYMTTNQFKAYDYSFVAGDAALARLEKVLWDYDFDKRAIKIGRPQADHYSGVLPYTPDERTVVLYAPTWEGDRRSAAYGSIASHGVALVRALLATGKHRVIYRPHPRSGVVEHTYGAANREIISMIAAANASDPAAGHVHDTGSELGWQLASADVAIVDISAMVYDRLASGKPLMITRPVDPEAKIDLGGYLSACEWLDADEAQNIVRHTDRLLHDPDAVGRLAEWVERYFGDTTPGAATARFHAAVQQLMDRWDYFAELHSPDEEQQISAPQVSVAATRAVQSDVPPGGTGEDDDEV</sequence>
<accession>A0A2U1THQ6</accession>
<dbReference type="InterPro" id="IPR043148">
    <property type="entry name" value="TagF_C"/>
</dbReference>
<evidence type="ECO:0000313" key="3">
    <source>
        <dbReference type="Proteomes" id="UP000244962"/>
    </source>
</evidence>
<feature type="region of interest" description="Disordered" evidence="1">
    <location>
        <begin position="410"/>
        <end position="444"/>
    </location>
</feature>
<evidence type="ECO:0008006" key="4">
    <source>
        <dbReference type="Google" id="ProtNLM"/>
    </source>
</evidence>